<gene>
    <name evidence="1" type="ORF">PODLI_1B035748</name>
</gene>
<sequence>KTAAAASLGCPFPVSQRNIPYLSAKKPDRVQLNLAAQQVTSIDEERKQVFYDGKRYSNS</sequence>
<keyword evidence="2" id="KW-1185">Reference proteome</keyword>
<organism evidence="1 2">
    <name type="scientific">Podarcis lilfordi</name>
    <name type="common">Lilford's wall lizard</name>
    <dbReference type="NCBI Taxonomy" id="74358"/>
    <lineage>
        <taxon>Eukaryota</taxon>
        <taxon>Metazoa</taxon>
        <taxon>Chordata</taxon>
        <taxon>Craniata</taxon>
        <taxon>Vertebrata</taxon>
        <taxon>Euteleostomi</taxon>
        <taxon>Lepidosauria</taxon>
        <taxon>Squamata</taxon>
        <taxon>Bifurcata</taxon>
        <taxon>Unidentata</taxon>
        <taxon>Episquamata</taxon>
        <taxon>Laterata</taxon>
        <taxon>Lacertibaenia</taxon>
        <taxon>Lacertidae</taxon>
        <taxon>Podarcis</taxon>
    </lineage>
</organism>
<dbReference type="EMBL" id="OX395139">
    <property type="protein sequence ID" value="CAI5792995.1"/>
    <property type="molecule type" value="Genomic_DNA"/>
</dbReference>
<evidence type="ECO:0000313" key="2">
    <source>
        <dbReference type="Proteomes" id="UP001178461"/>
    </source>
</evidence>
<proteinExistence type="predicted"/>
<protein>
    <submittedName>
        <fullName evidence="1">Uncharacterized protein</fullName>
    </submittedName>
</protein>
<dbReference type="AlphaFoldDB" id="A0AA35LAV4"/>
<name>A0AA35LAV4_9SAUR</name>
<dbReference type="Proteomes" id="UP001178461">
    <property type="component" value="Chromosome 14"/>
</dbReference>
<reference evidence="1" key="1">
    <citation type="submission" date="2022-12" db="EMBL/GenBank/DDBJ databases">
        <authorList>
            <person name="Alioto T."/>
            <person name="Alioto T."/>
            <person name="Gomez Garrido J."/>
        </authorList>
    </citation>
    <scope>NUCLEOTIDE SEQUENCE</scope>
</reference>
<accession>A0AA35LAV4</accession>
<feature type="non-terminal residue" evidence="1">
    <location>
        <position position="1"/>
    </location>
</feature>
<evidence type="ECO:0000313" key="1">
    <source>
        <dbReference type="EMBL" id="CAI5792995.1"/>
    </source>
</evidence>